<proteinExistence type="predicted"/>
<keyword evidence="2" id="KW-1185">Reference proteome</keyword>
<evidence type="ECO:0000313" key="2">
    <source>
        <dbReference type="Proteomes" id="UP000054928"/>
    </source>
</evidence>
<organism evidence="1 2">
    <name type="scientific">Plasmopara halstedii</name>
    <name type="common">Downy mildew of sunflower</name>
    <dbReference type="NCBI Taxonomy" id="4781"/>
    <lineage>
        <taxon>Eukaryota</taxon>
        <taxon>Sar</taxon>
        <taxon>Stramenopiles</taxon>
        <taxon>Oomycota</taxon>
        <taxon>Peronosporomycetes</taxon>
        <taxon>Peronosporales</taxon>
        <taxon>Peronosporaceae</taxon>
        <taxon>Plasmopara</taxon>
    </lineage>
</organism>
<accession>A0A0P1B2X5</accession>
<dbReference type="GeneID" id="36400690"/>
<protein>
    <submittedName>
        <fullName evidence="1">Uncharacterized protein</fullName>
    </submittedName>
</protein>
<dbReference type="EMBL" id="CCYD01002887">
    <property type="protein sequence ID" value="CEG48164.1"/>
    <property type="molecule type" value="Genomic_DNA"/>
</dbReference>
<dbReference type="AlphaFoldDB" id="A0A0P1B2X5"/>
<name>A0A0P1B2X5_PLAHL</name>
<reference evidence="2" key="1">
    <citation type="submission" date="2014-09" db="EMBL/GenBank/DDBJ databases">
        <authorList>
            <person name="Sharma Rahul"/>
            <person name="Thines Marco"/>
        </authorList>
    </citation>
    <scope>NUCLEOTIDE SEQUENCE [LARGE SCALE GENOMIC DNA]</scope>
</reference>
<sequence length="56" mass="6221">MSATQSAAGLQESGFTSWQKRYTVEDIALSARRNVMQKQQSNAKALRDNSIFNVAD</sequence>
<dbReference type="Proteomes" id="UP000054928">
    <property type="component" value="Unassembled WGS sequence"/>
</dbReference>
<dbReference type="RefSeq" id="XP_024584533.1">
    <property type="nucleotide sequence ID" value="XM_024719211.1"/>
</dbReference>
<evidence type="ECO:0000313" key="1">
    <source>
        <dbReference type="EMBL" id="CEG48164.1"/>
    </source>
</evidence>